<feature type="compositionally biased region" description="Basic and acidic residues" evidence="1">
    <location>
        <begin position="68"/>
        <end position="78"/>
    </location>
</feature>
<sequence>LLLESAYPINTHFSTNEYTSSLQHGKKQKQKKQYSKIVPPDVAMQCDSHGRVVLANSPSAGMRTGSSGKEHTKGQECE</sequence>
<dbReference type="AlphaFoldDB" id="A0A1A8NYU2"/>
<protein>
    <submittedName>
        <fullName evidence="2">Uncharacterized protein</fullName>
    </submittedName>
</protein>
<organism evidence="2">
    <name type="scientific">Nothobranchius rachovii</name>
    <name type="common">bluefin notho</name>
    <dbReference type="NCBI Taxonomy" id="451742"/>
    <lineage>
        <taxon>Eukaryota</taxon>
        <taxon>Metazoa</taxon>
        <taxon>Chordata</taxon>
        <taxon>Craniata</taxon>
        <taxon>Vertebrata</taxon>
        <taxon>Euteleostomi</taxon>
        <taxon>Actinopterygii</taxon>
        <taxon>Neopterygii</taxon>
        <taxon>Teleostei</taxon>
        <taxon>Neoteleostei</taxon>
        <taxon>Acanthomorphata</taxon>
        <taxon>Ovalentaria</taxon>
        <taxon>Atherinomorphae</taxon>
        <taxon>Cyprinodontiformes</taxon>
        <taxon>Nothobranchiidae</taxon>
        <taxon>Nothobranchius</taxon>
    </lineage>
</organism>
<reference evidence="2" key="1">
    <citation type="submission" date="2016-05" db="EMBL/GenBank/DDBJ databases">
        <authorList>
            <person name="Lavstsen T."/>
            <person name="Jespersen J.S."/>
        </authorList>
    </citation>
    <scope>NUCLEOTIDE SEQUENCE</scope>
    <source>
        <tissue evidence="2">Brain</tissue>
    </source>
</reference>
<evidence type="ECO:0000256" key="1">
    <source>
        <dbReference type="SAM" id="MobiDB-lite"/>
    </source>
</evidence>
<feature type="compositionally biased region" description="Polar residues" evidence="1">
    <location>
        <begin position="56"/>
        <end position="67"/>
    </location>
</feature>
<accession>A0A1A8NYU2</accession>
<feature type="region of interest" description="Disordered" evidence="1">
    <location>
        <begin position="55"/>
        <end position="78"/>
    </location>
</feature>
<reference evidence="2" key="2">
    <citation type="submission" date="2016-06" db="EMBL/GenBank/DDBJ databases">
        <title>The genome of a short-lived fish provides insights into sex chromosome evolution and the genetic control of aging.</title>
        <authorList>
            <person name="Reichwald K."/>
            <person name="Felder M."/>
            <person name="Petzold A."/>
            <person name="Koch P."/>
            <person name="Groth M."/>
            <person name="Platzer M."/>
        </authorList>
    </citation>
    <scope>NUCLEOTIDE SEQUENCE</scope>
    <source>
        <tissue evidence="2">Brain</tissue>
    </source>
</reference>
<evidence type="ECO:0000313" key="2">
    <source>
        <dbReference type="EMBL" id="SBR73927.1"/>
    </source>
</evidence>
<feature type="non-terminal residue" evidence="2">
    <location>
        <position position="1"/>
    </location>
</feature>
<proteinExistence type="predicted"/>
<feature type="non-terminal residue" evidence="2">
    <location>
        <position position="78"/>
    </location>
</feature>
<feature type="region of interest" description="Disordered" evidence="1">
    <location>
        <begin position="16"/>
        <end position="35"/>
    </location>
</feature>
<feature type="compositionally biased region" description="Basic residues" evidence="1">
    <location>
        <begin position="24"/>
        <end position="34"/>
    </location>
</feature>
<gene>
    <name evidence="2" type="primary">Nfu_g_1_008392</name>
</gene>
<dbReference type="EMBL" id="HAEH01004438">
    <property type="protein sequence ID" value="SBR73927.1"/>
    <property type="molecule type" value="Transcribed_RNA"/>
</dbReference>
<name>A0A1A8NYU2_9TELE</name>